<keyword evidence="4 6" id="KW-1133">Transmembrane helix</keyword>
<evidence type="ECO:0000256" key="1">
    <source>
        <dbReference type="ARBA" id="ARBA00004651"/>
    </source>
</evidence>
<keyword evidence="9" id="KW-1185">Reference proteome</keyword>
<sequence>MTDQANSALTSTSSSARGVSAPPAYWGGVFAMTLCVFALIASEFMPVSLLTPMAADLRVTEGMAGWGIAASGALAVLTSLFISTLARRMNRKTLLLGLTGIMAVSGAVIALAPNYLVYMIGRSLIGVVVGGFWSMSAATAMRLVPTDRVPRALAIFNGGNALATVVAAPLGAWLGGAIGWRGAFFCLVPVALAAFLWQWVSLPSMHIEPRKTGPGHAFKLFRSRVVTLGMLGVGLFFMGQFTLFTYVRPFLETVTRVDDSMVTMILLVIGVAGFIGTTMIGMMLRWGLYRALICIPVLMAAIAISLAEFGNSSSAVIALLGFWGLVATAAPVGWWIWVPRTFPQDAEAGGGLMVAVVQFSIALGSTAGGLLFDHSGYQSMLAASAAILLVAAVLIFLTARAEMTRAYERCGLQGAAA</sequence>
<protein>
    <submittedName>
        <fullName evidence="8">Putative MFS family arabinose efflux permease</fullName>
    </submittedName>
</protein>
<organism evidence="8 9">
    <name type="scientific">Eoetvoesiella caeni</name>
    <dbReference type="NCBI Taxonomy" id="645616"/>
    <lineage>
        <taxon>Bacteria</taxon>
        <taxon>Pseudomonadati</taxon>
        <taxon>Pseudomonadota</taxon>
        <taxon>Betaproteobacteria</taxon>
        <taxon>Burkholderiales</taxon>
        <taxon>Alcaligenaceae</taxon>
        <taxon>Eoetvoesiella</taxon>
    </lineage>
</organism>
<feature type="transmembrane region" description="Helical" evidence="6">
    <location>
        <begin position="152"/>
        <end position="174"/>
    </location>
</feature>
<feature type="transmembrane region" description="Helical" evidence="6">
    <location>
        <begin position="221"/>
        <end position="241"/>
    </location>
</feature>
<comment type="caution">
    <text evidence="8">The sequence shown here is derived from an EMBL/GenBank/DDBJ whole genome shotgun (WGS) entry which is preliminary data.</text>
</comment>
<dbReference type="PROSITE" id="PS50850">
    <property type="entry name" value="MFS"/>
    <property type="match status" value="1"/>
</dbReference>
<evidence type="ECO:0000256" key="3">
    <source>
        <dbReference type="ARBA" id="ARBA00022692"/>
    </source>
</evidence>
<dbReference type="InterPro" id="IPR011701">
    <property type="entry name" value="MFS"/>
</dbReference>
<dbReference type="Proteomes" id="UP000253628">
    <property type="component" value="Unassembled WGS sequence"/>
</dbReference>
<feature type="transmembrane region" description="Helical" evidence="6">
    <location>
        <begin position="350"/>
        <end position="372"/>
    </location>
</feature>
<feature type="transmembrane region" description="Helical" evidence="6">
    <location>
        <begin position="64"/>
        <end position="82"/>
    </location>
</feature>
<gene>
    <name evidence="8" type="ORF">DFR37_110103</name>
</gene>
<dbReference type="GO" id="GO:0022857">
    <property type="term" value="F:transmembrane transporter activity"/>
    <property type="evidence" value="ECO:0007669"/>
    <property type="project" value="InterPro"/>
</dbReference>
<dbReference type="InterPro" id="IPR036259">
    <property type="entry name" value="MFS_trans_sf"/>
</dbReference>
<comment type="subcellular location">
    <subcellularLocation>
        <location evidence="1">Cell membrane</location>
        <topology evidence="1">Multi-pass membrane protein</topology>
    </subcellularLocation>
</comment>
<keyword evidence="3 6" id="KW-0812">Transmembrane</keyword>
<feature type="transmembrane region" description="Helical" evidence="6">
    <location>
        <begin position="94"/>
        <end position="113"/>
    </location>
</feature>
<reference evidence="8 9" key="1">
    <citation type="submission" date="2018-06" db="EMBL/GenBank/DDBJ databases">
        <title>Genomic Encyclopedia of Type Strains, Phase IV (KMG-IV): sequencing the most valuable type-strain genomes for metagenomic binning, comparative biology and taxonomic classification.</title>
        <authorList>
            <person name="Goeker M."/>
        </authorList>
    </citation>
    <scope>NUCLEOTIDE SEQUENCE [LARGE SCALE GENOMIC DNA]</scope>
    <source>
        <strain evidence="8 9">DSM 25520</strain>
    </source>
</reference>
<dbReference type="InterPro" id="IPR050189">
    <property type="entry name" value="MFS_Efflux_Transporters"/>
</dbReference>
<keyword evidence="2" id="KW-1003">Cell membrane</keyword>
<evidence type="ECO:0000259" key="7">
    <source>
        <dbReference type="PROSITE" id="PS50850"/>
    </source>
</evidence>
<evidence type="ECO:0000256" key="2">
    <source>
        <dbReference type="ARBA" id="ARBA00022475"/>
    </source>
</evidence>
<name>A0A366H5H4_9BURK</name>
<dbReference type="EMBL" id="QNRQ01000010">
    <property type="protein sequence ID" value="RBP37150.1"/>
    <property type="molecule type" value="Genomic_DNA"/>
</dbReference>
<feature type="transmembrane region" description="Helical" evidence="6">
    <location>
        <begin position="180"/>
        <end position="200"/>
    </location>
</feature>
<dbReference type="InterPro" id="IPR020846">
    <property type="entry name" value="MFS_dom"/>
</dbReference>
<feature type="transmembrane region" description="Helical" evidence="6">
    <location>
        <begin position="261"/>
        <end position="284"/>
    </location>
</feature>
<evidence type="ECO:0000256" key="4">
    <source>
        <dbReference type="ARBA" id="ARBA00022989"/>
    </source>
</evidence>
<evidence type="ECO:0000313" key="9">
    <source>
        <dbReference type="Proteomes" id="UP000253628"/>
    </source>
</evidence>
<feature type="domain" description="Major facilitator superfamily (MFS) profile" evidence="7">
    <location>
        <begin position="28"/>
        <end position="403"/>
    </location>
</feature>
<accession>A0A366H5H4</accession>
<dbReference type="Pfam" id="PF07690">
    <property type="entry name" value="MFS_1"/>
    <property type="match status" value="1"/>
</dbReference>
<dbReference type="PANTHER" id="PTHR43124">
    <property type="entry name" value="PURINE EFFLUX PUMP PBUE"/>
    <property type="match status" value="1"/>
</dbReference>
<keyword evidence="5 6" id="KW-0472">Membrane</keyword>
<dbReference type="SUPFAM" id="SSF103473">
    <property type="entry name" value="MFS general substrate transporter"/>
    <property type="match status" value="1"/>
</dbReference>
<evidence type="ECO:0000256" key="5">
    <source>
        <dbReference type="ARBA" id="ARBA00023136"/>
    </source>
</evidence>
<feature type="transmembrane region" description="Helical" evidence="6">
    <location>
        <begin position="291"/>
        <end position="309"/>
    </location>
</feature>
<proteinExistence type="predicted"/>
<dbReference type="Gene3D" id="1.20.1250.20">
    <property type="entry name" value="MFS general substrate transporter like domains"/>
    <property type="match status" value="1"/>
</dbReference>
<dbReference type="PANTHER" id="PTHR43124:SF5">
    <property type="entry name" value="PURINE RIBONUCLEOSIDE EFFLUX PUMP NEPI"/>
    <property type="match status" value="1"/>
</dbReference>
<feature type="transmembrane region" description="Helical" evidence="6">
    <location>
        <begin position="315"/>
        <end position="338"/>
    </location>
</feature>
<feature type="transmembrane region" description="Helical" evidence="6">
    <location>
        <begin position="24"/>
        <end position="44"/>
    </location>
</feature>
<feature type="transmembrane region" description="Helical" evidence="6">
    <location>
        <begin position="378"/>
        <end position="399"/>
    </location>
</feature>
<dbReference type="AlphaFoldDB" id="A0A366H5H4"/>
<evidence type="ECO:0000256" key="6">
    <source>
        <dbReference type="SAM" id="Phobius"/>
    </source>
</evidence>
<dbReference type="CDD" id="cd17324">
    <property type="entry name" value="MFS_NepI_like"/>
    <property type="match status" value="1"/>
</dbReference>
<dbReference type="GO" id="GO:0005886">
    <property type="term" value="C:plasma membrane"/>
    <property type="evidence" value="ECO:0007669"/>
    <property type="project" value="UniProtKB-SubCell"/>
</dbReference>
<evidence type="ECO:0000313" key="8">
    <source>
        <dbReference type="EMBL" id="RBP37150.1"/>
    </source>
</evidence>
<feature type="transmembrane region" description="Helical" evidence="6">
    <location>
        <begin position="119"/>
        <end position="140"/>
    </location>
</feature>